<sequence>MPPIKLLVANQKTYLWDLHGELLNLPPRLSTFSLTLLPLASNRHPDPPSSAPHLRQLAGYPSAGHPAECLPRTAPRLAPRRGRSPRAQPYAPSLLPPRGPAPTESHNLQEASRMYDLEKRKEMEELHRDKIEKKRKEKEAKRKGRDDAEKALEQDDGEGEQTTGLPASAPSASTMPSRSAVPTPPPSTSLTPSNLPPTSTLPYTILIDPSSSSYAWYHPSSSAVSYPTIEAAQQAGVWNYPTNELQEARCRVFEDLWRKGYYMGGGLRFGGDFLVYPGDPLRYHSHFTLTVLSTPLTAIMPLDLVAYGRLATAVKKAHLLASYDADKGAAEYLSLEWAAFG</sequence>
<gene>
    <name evidence="8" type="primary">SPOSA6832_01520</name>
</gene>
<feature type="non-terminal residue" evidence="8">
    <location>
        <position position="1"/>
    </location>
</feature>
<evidence type="ECO:0000256" key="6">
    <source>
        <dbReference type="SAM" id="MobiDB-lite"/>
    </source>
</evidence>
<evidence type="ECO:0000259" key="7">
    <source>
        <dbReference type="Pfam" id="PF01974"/>
    </source>
</evidence>
<dbReference type="PANTHER" id="PTHR13070:SF0">
    <property type="entry name" value="TRNA-SPLICING ENDONUCLEASE SUBUNIT SEN34"/>
    <property type="match status" value="1"/>
</dbReference>
<keyword evidence="3" id="KW-0819">tRNA processing</keyword>
<dbReference type="GO" id="GO:0005634">
    <property type="term" value="C:nucleus"/>
    <property type="evidence" value="ECO:0007669"/>
    <property type="project" value="UniProtKB-ARBA"/>
</dbReference>
<name>A0A0D6EJ02_SPOSA</name>
<dbReference type="AlphaFoldDB" id="A0A0D6EJ02"/>
<feature type="compositionally biased region" description="Basic and acidic residues" evidence="6">
    <location>
        <begin position="124"/>
        <end position="153"/>
    </location>
</feature>
<accession>A0A0D6EJ02</accession>
<protein>
    <recommendedName>
        <fullName evidence="2">tRNA-intron lyase</fullName>
        <ecNumber evidence="2">4.6.1.16</ecNumber>
    </recommendedName>
</protein>
<feature type="region of interest" description="Disordered" evidence="6">
    <location>
        <begin position="43"/>
        <end position="112"/>
    </location>
</feature>
<dbReference type="InterPro" id="IPR011856">
    <property type="entry name" value="tRNA_endonuc-like_dom_sf"/>
</dbReference>
<dbReference type="CDD" id="cd22363">
    <property type="entry name" value="tRNA-intron_lyase_C"/>
    <property type="match status" value="1"/>
</dbReference>
<dbReference type="OrthoDB" id="48041at2759"/>
<feature type="region of interest" description="Disordered" evidence="6">
    <location>
        <begin position="124"/>
        <end position="197"/>
    </location>
</feature>
<dbReference type="Pfam" id="PF01974">
    <property type="entry name" value="tRNA_int_endo"/>
    <property type="match status" value="1"/>
</dbReference>
<dbReference type="SUPFAM" id="SSF53032">
    <property type="entry name" value="tRNA-intron endonuclease catalytic domain-like"/>
    <property type="match status" value="1"/>
</dbReference>
<feature type="compositionally biased region" description="Low complexity" evidence="6">
    <location>
        <begin position="188"/>
        <end position="197"/>
    </location>
</feature>
<proteinExistence type="inferred from homology"/>
<evidence type="ECO:0000256" key="1">
    <source>
        <dbReference type="ARBA" id="ARBA00008078"/>
    </source>
</evidence>
<comment type="similarity">
    <text evidence="1">Belongs to the tRNA-intron endonuclease family.</text>
</comment>
<dbReference type="EMBL" id="CENE01000004">
    <property type="protein sequence ID" value="CEQ39959.1"/>
    <property type="molecule type" value="Genomic_DNA"/>
</dbReference>
<evidence type="ECO:0000256" key="5">
    <source>
        <dbReference type="ARBA" id="ARBA00034031"/>
    </source>
</evidence>
<comment type="catalytic activity">
    <reaction evidence="5">
        <text>pretRNA = a 3'-half-tRNA molecule with a 5'-OH end + a 5'-half-tRNA molecule with a 2',3'-cyclic phosphate end + an intron with a 2',3'-cyclic phosphate and a 5'-hydroxyl terminus.</text>
        <dbReference type="EC" id="4.6.1.16"/>
    </reaction>
</comment>
<dbReference type="Proteomes" id="UP000243876">
    <property type="component" value="Unassembled WGS sequence"/>
</dbReference>
<dbReference type="GO" id="GO:0000379">
    <property type="term" value="P:tRNA-type intron splice site recognition and cleavage"/>
    <property type="evidence" value="ECO:0007669"/>
    <property type="project" value="TreeGrafter"/>
</dbReference>
<keyword evidence="9" id="KW-1185">Reference proteome</keyword>
<evidence type="ECO:0000256" key="4">
    <source>
        <dbReference type="ARBA" id="ARBA00023239"/>
    </source>
</evidence>
<dbReference type="GO" id="GO:0003676">
    <property type="term" value="F:nucleic acid binding"/>
    <property type="evidence" value="ECO:0007669"/>
    <property type="project" value="InterPro"/>
</dbReference>
<dbReference type="Gene3D" id="3.40.1350.10">
    <property type="match status" value="1"/>
</dbReference>
<evidence type="ECO:0000256" key="2">
    <source>
        <dbReference type="ARBA" id="ARBA00012573"/>
    </source>
</evidence>
<organism evidence="8 9">
    <name type="scientific">Sporidiobolus salmonicolor</name>
    <name type="common">Yeast-like fungus</name>
    <name type="synonym">Sporobolomyces salmonicolor</name>
    <dbReference type="NCBI Taxonomy" id="5005"/>
    <lineage>
        <taxon>Eukaryota</taxon>
        <taxon>Fungi</taxon>
        <taxon>Dikarya</taxon>
        <taxon>Basidiomycota</taxon>
        <taxon>Pucciniomycotina</taxon>
        <taxon>Microbotryomycetes</taxon>
        <taxon>Sporidiobolales</taxon>
        <taxon>Sporidiobolaceae</taxon>
        <taxon>Sporobolomyces</taxon>
    </lineage>
</organism>
<keyword evidence="4" id="KW-0456">Lyase</keyword>
<evidence type="ECO:0000256" key="3">
    <source>
        <dbReference type="ARBA" id="ARBA00022694"/>
    </source>
</evidence>
<evidence type="ECO:0000313" key="8">
    <source>
        <dbReference type="EMBL" id="CEQ39959.1"/>
    </source>
</evidence>
<dbReference type="InterPro" id="IPR006677">
    <property type="entry name" value="tRNA_intron_Endonuc_cat-like"/>
</dbReference>
<dbReference type="GO" id="GO:0000213">
    <property type="term" value="F:tRNA-intron lyase activity"/>
    <property type="evidence" value="ECO:0007669"/>
    <property type="project" value="UniProtKB-EC"/>
</dbReference>
<dbReference type="InterPro" id="IPR036167">
    <property type="entry name" value="tRNA_intron_Endo_cat-like_sf"/>
</dbReference>
<reference evidence="9" key="1">
    <citation type="submission" date="2015-02" db="EMBL/GenBank/DDBJ databases">
        <authorList>
            <person name="Gon?alves P."/>
        </authorList>
    </citation>
    <scope>NUCLEOTIDE SEQUENCE [LARGE SCALE GENOMIC DNA]</scope>
</reference>
<feature type="compositionally biased region" description="Low complexity" evidence="6">
    <location>
        <begin position="166"/>
        <end position="181"/>
    </location>
</feature>
<dbReference type="EC" id="4.6.1.16" evidence="2"/>
<evidence type="ECO:0000313" key="9">
    <source>
        <dbReference type="Proteomes" id="UP000243876"/>
    </source>
</evidence>
<feature type="domain" description="tRNA intron endonuclease catalytic" evidence="7">
    <location>
        <begin position="248"/>
        <end position="326"/>
    </location>
</feature>
<dbReference type="PANTHER" id="PTHR13070">
    <property type="entry name" value="TRNA-SPLICING ENDONUCLEASE SUBUNIT SEN34-RELATED"/>
    <property type="match status" value="1"/>
</dbReference>